<evidence type="ECO:0000313" key="1">
    <source>
        <dbReference type="EMBL" id="CAI0422452.1"/>
    </source>
</evidence>
<organism evidence="1 2">
    <name type="scientific">Linum tenue</name>
    <dbReference type="NCBI Taxonomy" id="586396"/>
    <lineage>
        <taxon>Eukaryota</taxon>
        <taxon>Viridiplantae</taxon>
        <taxon>Streptophyta</taxon>
        <taxon>Embryophyta</taxon>
        <taxon>Tracheophyta</taxon>
        <taxon>Spermatophyta</taxon>
        <taxon>Magnoliopsida</taxon>
        <taxon>eudicotyledons</taxon>
        <taxon>Gunneridae</taxon>
        <taxon>Pentapetalae</taxon>
        <taxon>rosids</taxon>
        <taxon>fabids</taxon>
        <taxon>Malpighiales</taxon>
        <taxon>Linaceae</taxon>
        <taxon>Linum</taxon>
    </lineage>
</organism>
<comment type="caution">
    <text evidence="1">The sequence shown here is derived from an EMBL/GenBank/DDBJ whole genome shotgun (WGS) entry which is preliminary data.</text>
</comment>
<accession>A0AAV0KK32</accession>
<proteinExistence type="predicted"/>
<keyword evidence="2" id="KW-1185">Reference proteome</keyword>
<dbReference type="Proteomes" id="UP001154282">
    <property type="component" value="Unassembled WGS sequence"/>
</dbReference>
<feature type="non-terminal residue" evidence="1">
    <location>
        <position position="1"/>
    </location>
</feature>
<protein>
    <submittedName>
        <fullName evidence="1">Uncharacterized protein</fullName>
    </submittedName>
</protein>
<gene>
    <name evidence="1" type="ORF">LITE_LOCUS19132</name>
</gene>
<evidence type="ECO:0000313" key="2">
    <source>
        <dbReference type="Proteomes" id="UP001154282"/>
    </source>
</evidence>
<dbReference type="AlphaFoldDB" id="A0AAV0KK32"/>
<name>A0AAV0KK32_9ROSI</name>
<reference evidence="1" key="1">
    <citation type="submission" date="2022-08" db="EMBL/GenBank/DDBJ databases">
        <authorList>
            <person name="Gutierrez-Valencia J."/>
        </authorList>
    </citation>
    <scope>NUCLEOTIDE SEQUENCE</scope>
</reference>
<sequence>SGTCQIDASVSLVGSNAFLWRSPRVKERFTTEMVGKVLTIGPRSSRNSSRCGRTDNPRRLSLQQMWVEWGIMTHTWIDIGKPLLGTLLPMVRPMGHWLMGSSESKI</sequence>
<dbReference type="EMBL" id="CAMGYJ010000005">
    <property type="protein sequence ID" value="CAI0422452.1"/>
    <property type="molecule type" value="Genomic_DNA"/>
</dbReference>